<feature type="transmembrane region" description="Helical" evidence="10">
    <location>
        <begin position="1063"/>
        <end position="1084"/>
    </location>
</feature>
<evidence type="ECO:0000256" key="5">
    <source>
        <dbReference type="ARBA" id="ARBA00022741"/>
    </source>
</evidence>
<keyword evidence="8 10" id="KW-0472">Membrane</keyword>
<evidence type="ECO:0000256" key="3">
    <source>
        <dbReference type="ARBA" id="ARBA00022692"/>
    </source>
</evidence>
<evidence type="ECO:0000259" key="12">
    <source>
        <dbReference type="PROSITE" id="PS50929"/>
    </source>
</evidence>
<dbReference type="FunFam" id="1.20.1560.10:FF:000013">
    <property type="entry name" value="ABC transporter C family member 2"/>
    <property type="match status" value="1"/>
</dbReference>
<dbReference type="CDD" id="cd03244">
    <property type="entry name" value="ABCC_MRP_domain2"/>
    <property type="match status" value="1"/>
</dbReference>
<dbReference type="InterPro" id="IPR044746">
    <property type="entry name" value="ABCC_6TM_D1"/>
</dbReference>
<dbReference type="PANTHER" id="PTHR24223:SF443">
    <property type="entry name" value="MULTIDRUG-RESISTANCE LIKE PROTEIN 1, ISOFORM I"/>
    <property type="match status" value="1"/>
</dbReference>
<keyword evidence="14" id="KW-1185">Reference proteome</keyword>
<dbReference type="CDD" id="cd18580">
    <property type="entry name" value="ABC_6TM_ABCC_D2"/>
    <property type="match status" value="1"/>
</dbReference>
<dbReference type="Pfam" id="PF00664">
    <property type="entry name" value="ABC_membrane"/>
    <property type="match status" value="2"/>
</dbReference>
<evidence type="ECO:0000256" key="1">
    <source>
        <dbReference type="ARBA" id="ARBA00004128"/>
    </source>
</evidence>
<dbReference type="InterPro" id="IPR011527">
    <property type="entry name" value="ABC1_TM_dom"/>
</dbReference>
<feature type="transmembrane region" description="Helical" evidence="10">
    <location>
        <begin position="111"/>
        <end position="133"/>
    </location>
</feature>
<dbReference type="SUPFAM" id="SSF90123">
    <property type="entry name" value="ABC transporter transmembrane region"/>
    <property type="match status" value="2"/>
</dbReference>
<dbReference type="FunFam" id="3.40.50.300:FF:000630">
    <property type="entry name" value="ATP-binding cassette (ABC) transporter, putative"/>
    <property type="match status" value="1"/>
</dbReference>
<organism evidence="13 14">
    <name type="scientific">Prymnesium parvum</name>
    <name type="common">Toxic golden alga</name>
    <dbReference type="NCBI Taxonomy" id="97485"/>
    <lineage>
        <taxon>Eukaryota</taxon>
        <taxon>Haptista</taxon>
        <taxon>Haptophyta</taxon>
        <taxon>Prymnesiophyceae</taxon>
        <taxon>Prymnesiales</taxon>
        <taxon>Prymnesiaceae</taxon>
        <taxon>Prymnesium</taxon>
    </lineage>
</organism>
<evidence type="ECO:0000313" key="14">
    <source>
        <dbReference type="Proteomes" id="UP001515480"/>
    </source>
</evidence>
<dbReference type="FunFam" id="1.20.1560.10:FF:000006">
    <property type="entry name" value="ATP-binding cassette, sub-family C (CFTR/MRP), member 9"/>
    <property type="match status" value="1"/>
</dbReference>
<feature type="transmembrane region" description="Helical" evidence="10">
    <location>
        <begin position="534"/>
        <end position="555"/>
    </location>
</feature>
<feature type="compositionally biased region" description="Low complexity" evidence="9">
    <location>
        <begin position="657"/>
        <end position="669"/>
    </location>
</feature>
<dbReference type="InterPro" id="IPR050173">
    <property type="entry name" value="ABC_transporter_C-like"/>
</dbReference>
<feature type="transmembrane region" description="Helical" evidence="10">
    <location>
        <begin position="949"/>
        <end position="970"/>
    </location>
</feature>
<feature type="region of interest" description="Disordered" evidence="9">
    <location>
        <begin position="907"/>
        <end position="928"/>
    </location>
</feature>
<feature type="transmembrane region" description="Helical" evidence="10">
    <location>
        <begin position="990"/>
        <end position="1008"/>
    </location>
</feature>
<feature type="domain" description="ABC transmembrane type-1" evidence="12">
    <location>
        <begin position="956"/>
        <end position="1237"/>
    </location>
</feature>
<evidence type="ECO:0000256" key="4">
    <source>
        <dbReference type="ARBA" id="ARBA00022737"/>
    </source>
</evidence>
<keyword evidence="6" id="KW-0067">ATP-binding</keyword>
<dbReference type="SUPFAM" id="SSF52540">
    <property type="entry name" value="P-loop containing nucleoside triphosphate hydrolases"/>
    <property type="match status" value="2"/>
</dbReference>
<dbReference type="PROSITE" id="PS50929">
    <property type="entry name" value="ABC_TM1F"/>
    <property type="match status" value="2"/>
</dbReference>
<protein>
    <recommendedName>
        <fullName evidence="15">ATP-dependent transporter ycf16</fullName>
    </recommendedName>
</protein>
<proteinExistence type="predicted"/>
<dbReference type="Pfam" id="PF00005">
    <property type="entry name" value="ABC_tran"/>
    <property type="match status" value="2"/>
</dbReference>
<dbReference type="Gene3D" id="1.20.1560.10">
    <property type="entry name" value="ABC transporter type 1, transmembrane domain"/>
    <property type="match status" value="2"/>
</dbReference>
<dbReference type="Gene3D" id="3.40.50.300">
    <property type="entry name" value="P-loop containing nucleotide triphosphate hydrolases"/>
    <property type="match status" value="2"/>
</dbReference>
<dbReference type="InterPro" id="IPR027417">
    <property type="entry name" value="P-loop_NTPase"/>
</dbReference>
<keyword evidence="3 10" id="KW-0812">Transmembrane</keyword>
<feature type="domain" description="ABC transporter" evidence="11">
    <location>
        <begin position="1272"/>
        <end position="1506"/>
    </location>
</feature>
<evidence type="ECO:0000259" key="11">
    <source>
        <dbReference type="PROSITE" id="PS50893"/>
    </source>
</evidence>
<dbReference type="CDD" id="cd03250">
    <property type="entry name" value="ABCC_MRP_domain1"/>
    <property type="match status" value="1"/>
</dbReference>
<evidence type="ECO:0000256" key="10">
    <source>
        <dbReference type="SAM" id="Phobius"/>
    </source>
</evidence>
<evidence type="ECO:0000256" key="2">
    <source>
        <dbReference type="ARBA" id="ARBA00022448"/>
    </source>
</evidence>
<reference evidence="13 14" key="1">
    <citation type="journal article" date="2024" name="Science">
        <title>Giant polyketide synthase enzymes in the biosynthesis of giant marine polyether toxins.</title>
        <authorList>
            <person name="Fallon T.R."/>
            <person name="Shende V.V."/>
            <person name="Wierzbicki I.H."/>
            <person name="Pendleton A.L."/>
            <person name="Watervoot N.F."/>
            <person name="Auber R.P."/>
            <person name="Gonzalez D.J."/>
            <person name="Wisecaver J.H."/>
            <person name="Moore B.S."/>
        </authorList>
    </citation>
    <scope>NUCLEOTIDE SEQUENCE [LARGE SCALE GENOMIC DNA]</scope>
    <source>
        <strain evidence="13 14">12B1</strain>
    </source>
</reference>
<dbReference type="CDD" id="cd18579">
    <property type="entry name" value="ABC_6TM_ABCC_D1"/>
    <property type="match status" value="1"/>
</dbReference>
<comment type="caution">
    <text evidence="13">The sequence shown here is derived from an EMBL/GenBank/DDBJ whole genome shotgun (WGS) entry which is preliminary data.</text>
</comment>
<feature type="compositionally biased region" description="Acidic residues" evidence="9">
    <location>
        <begin position="201"/>
        <end position="212"/>
    </location>
</feature>
<sequence length="1514" mass="164627">MFFPQIFNEKLNDILLLLQWGAMLVVLRIRLPALLSAARGRRALVGSINGDEWLLNATIAAGKAGGARQNNRLVLFASFACAAALCGSFVALIVLDPPQYTDAAEGFRTDAFRLVCWVAAAAMWASCALLLLAEACAGRRSPLSLRWWLVANVLVAATRFLQDVQREATQWTDATTLRVAAFAPAMLLFLLAILEPRMPPEDELEEDAEGEAAEGGGLSPAREPSEASHTPRRSTESSCSIFSQLYFSWLSPILFAGAVRPLEHADLFALAKRDGTAYNSKKLLMAWRRRREMSAAASFVAAWRDAYGRQFAWMGVLKLVSDCLLFVSPILVNDLIKYVSGDDDMDQTTAYLCGVALCIVSTLQSLVLNQYNFLGTRLSMQTQVSVGQLVYQQALSIDYEQRERFGIGMIVSHMQVDAGKIARTIPYLHLCWSAPFQLVLATMQLYHFLGPTGFTAIGVFVATIPGNAVAAKYAEKFTKGVMTARDSRVKLTSEVLTGMRVLKLFSWEEAMLTRVSDKRTVELRQVRNSQYINCYFSFLFNTTSILVTLCTFAVYSAANGEIDPAHVFTSISLFNLLRMPLIVLPFLVNALVDLRVVNARLSTYLSAPHRAAIALDKAESSPLVHDGHYVHPHAATGGEAAVEVIRATFRWPAVNAEAQQQPKQGGAPADVAPRVAPQEEEERAPTLPAVNLRLMPGQLIGIAGPVGSGKSSLLSALVGDVPSLAGRVVVRGACAYCQQDPWIQNLTVRENILFGKRYDARRYAEVLSACCLDSDLQTLPAGDETEIGERGINLSGGQKARIALARACYSDASVFLLDDVLSAVDAEVGAALVTKCLTGLLRKRHATVLLATHHVKWLQSHADVVIVLSPDGEIVQQGPPSAVDLGVFGSEAPAAAAAAAADEAEAAPKASAAPSTDDAKRASKGKLIDEEERERGTVKLGVWLHYAKAVGVCASIAIFLVYTFAMALNAAQQWWLARWSSRAYPIDTSAYLQVYAGLCAAIAVITIVRNLMLYNACIAAGRDLHANAMRAVCASAMRFFDTTPTGRLLNRFNNDTQVVDMQLAPTLGTVTVFFTSIFAAIVLMTLNSPLILVVIAVASVVYFLFARFYRHSSRELQRLSSTAKSPIFAAFTEALHGAATIQVTQSLHRFERINVRRIDFWQRSELATEMVRSWLAVRLECLSTLIVTCTAILAVYEASSDQRSAGRAGYAGLALSVAPSFTDLLSFFLQNFSLLETQMVSAERLTEYAGLEAEELAQTCDPPPSWPDAGAISFVDVCMRYRPDLPLVLNGATFTIRAGEKVGICGRTGSGKSSLLASLFRLTNICGGVIEIDGVDTATLPLRTLRSRLSIIPQDPVLFTGSVRANLDPFDEREEAELWRALEQCAMTDVVRKHPEGLERPLEAGGSNLSAGERQLICMARALLKGSRVMVADEATASIDLETDALIQHTLRTQLGSATTLTIAHRLDTIMHCDKVVTMHDGHVAEVGPPLVLKATAGSRFGELCAMHEKSARR</sequence>
<feature type="region of interest" description="Disordered" evidence="9">
    <location>
        <begin position="657"/>
        <end position="684"/>
    </location>
</feature>
<feature type="compositionally biased region" description="Low complexity" evidence="9">
    <location>
        <begin position="907"/>
        <end position="916"/>
    </location>
</feature>
<keyword evidence="7 10" id="KW-1133">Transmembrane helix</keyword>
<dbReference type="SMART" id="SM00382">
    <property type="entry name" value="AAA"/>
    <property type="match status" value="2"/>
</dbReference>
<evidence type="ECO:0000256" key="7">
    <source>
        <dbReference type="ARBA" id="ARBA00022989"/>
    </source>
</evidence>
<dbReference type="InterPro" id="IPR003593">
    <property type="entry name" value="AAA+_ATPase"/>
</dbReference>
<feature type="domain" description="ABC transmembrane type-1" evidence="12">
    <location>
        <begin position="312"/>
        <end position="593"/>
    </location>
</feature>
<feature type="transmembrane region" description="Helical" evidence="10">
    <location>
        <begin position="174"/>
        <end position="194"/>
    </location>
</feature>
<dbReference type="GO" id="GO:0140359">
    <property type="term" value="F:ABC-type transporter activity"/>
    <property type="evidence" value="ECO:0007669"/>
    <property type="project" value="InterPro"/>
</dbReference>
<dbReference type="EMBL" id="JBGBPQ010000024">
    <property type="protein sequence ID" value="KAL1499953.1"/>
    <property type="molecule type" value="Genomic_DNA"/>
</dbReference>
<dbReference type="Proteomes" id="UP001515480">
    <property type="component" value="Unassembled WGS sequence"/>
</dbReference>
<feature type="transmembrane region" description="Helical" evidence="10">
    <location>
        <begin position="311"/>
        <end position="332"/>
    </location>
</feature>
<keyword evidence="4" id="KW-0677">Repeat</keyword>
<feature type="transmembrane region" description="Helical" evidence="10">
    <location>
        <begin position="73"/>
        <end position="95"/>
    </location>
</feature>
<dbReference type="GO" id="GO:0016887">
    <property type="term" value="F:ATP hydrolysis activity"/>
    <property type="evidence" value="ECO:0007669"/>
    <property type="project" value="InterPro"/>
</dbReference>
<dbReference type="InterPro" id="IPR003439">
    <property type="entry name" value="ABC_transporter-like_ATP-bd"/>
</dbReference>
<dbReference type="InterPro" id="IPR017871">
    <property type="entry name" value="ABC_transporter-like_CS"/>
</dbReference>
<feature type="transmembrane region" description="Helical" evidence="10">
    <location>
        <begin position="14"/>
        <end position="31"/>
    </location>
</feature>
<evidence type="ECO:0000256" key="9">
    <source>
        <dbReference type="SAM" id="MobiDB-lite"/>
    </source>
</evidence>
<keyword evidence="2" id="KW-0813">Transport</keyword>
<evidence type="ECO:0000256" key="6">
    <source>
        <dbReference type="ARBA" id="ARBA00022840"/>
    </source>
</evidence>
<evidence type="ECO:0000256" key="8">
    <source>
        <dbReference type="ARBA" id="ARBA00023136"/>
    </source>
</evidence>
<feature type="transmembrane region" description="Helical" evidence="10">
    <location>
        <begin position="348"/>
        <end position="368"/>
    </location>
</feature>
<feature type="domain" description="ABC transporter" evidence="11">
    <location>
        <begin position="666"/>
        <end position="896"/>
    </location>
</feature>
<feature type="transmembrane region" description="Helical" evidence="10">
    <location>
        <begin position="1175"/>
        <end position="1196"/>
    </location>
</feature>
<feature type="region of interest" description="Disordered" evidence="9">
    <location>
        <begin position="201"/>
        <end position="235"/>
    </location>
</feature>
<feature type="transmembrane region" description="Helical" evidence="10">
    <location>
        <begin position="145"/>
        <end position="162"/>
    </location>
</feature>
<feature type="transmembrane region" description="Helical" evidence="10">
    <location>
        <begin position="1090"/>
        <end position="1109"/>
    </location>
</feature>
<gene>
    <name evidence="13" type="ORF">AB1Y20_012634</name>
</gene>
<dbReference type="GO" id="GO:0005524">
    <property type="term" value="F:ATP binding"/>
    <property type="evidence" value="ECO:0007669"/>
    <property type="project" value="UniProtKB-KW"/>
</dbReference>
<evidence type="ECO:0008006" key="15">
    <source>
        <dbReference type="Google" id="ProtNLM"/>
    </source>
</evidence>
<dbReference type="FunFam" id="3.40.50.300:FF:000997">
    <property type="entry name" value="Multidrug resistance-associated protein 1"/>
    <property type="match status" value="1"/>
</dbReference>
<dbReference type="InterPro" id="IPR044726">
    <property type="entry name" value="ABCC_6TM_D2"/>
</dbReference>
<dbReference type="PROSITE" id="PS00211">
    <property type="entry name" value="ABC_TRANSPORTER_1"/>
    <property type="match status" value="1"/>
</dbReference>
<keyword evidence="5" id="KW-0547">Nucleotide-binding</keyword>
<dbReference type="PANTHER" id="PTHR24223">
    <property type="entry name" value="ATP-BINDING CASSETTE SUB-FAMILY C"/>
    <property type="match status" value="1"/>
</dbReference>
<name>A0AB34IJB4_PRYPA</name>
<comment type="subcellular location">
    <subcellularLocation>
        <location evidence="1">Vacuole membrane</location>
        <topology evidence="1">Multi-pass membrane protein</topology>
    </subcellularLocation>
</comment>
<feature type="transmembrane region" description="Helical" evidence="10">
    <location>
        <begin position="567"/>
        <end position="592"/>
    </location>
</feature>
<dbReference type="GO" id="GO:0005774">
    <property type="term" value="C:vacuolar membrane"/>
    <property type="evidence" value="ECO:0007669"/>
    <property type="project" value="UniProtKB-SubCell"/>
</dbReference>
<accession>A0AB34IJB4</accession>
<dbReference type="PROSITE" id="PS50893">
    <property type="entry name" value="ABC_TRANSPORTER_2"/>
    <property type="match status" value="2"/>
</dbReference>
<evidence type="ECO:0000313" key="13">
    <source>
        <dbReference type="EMBL" id="KAL1499953.1"/>
    </source>
</evidence>
<dbReference type="InterPro" id="IPR036640">
    <property type="entry name" value="ABC1_TM_sf"/>
</dbReference>